<sequence length="102" mass="11834">MEKKEWRQITTAQKLQIITSETVPADVRQMGNLTMEELWTAESTWEPQGQEAASRQEHTALPRRRHVAESRICLATQLLNPCLRKIGERRRVTVNETCSDFI</sequence>
<protein>
    <submittedName>
        <fullName evidence="1">Uncharacterized protein</fullName>
    </submittedName>
</protein>
<accession>A0A0V0RKQ4</accession>
<dbReference type="AlphaFoldDB" id="A0A0V0RKQ4"/>
<dbReference type="EMBL" id="JYDL01000141">
    <property type="protein sequence ID" value="KRX15089.1"/>
    <property type="molecule type" value="Genomic_DNA"/>
</dbReference>
<organism evidence="1 2">
    <name type="scientific">Trichinella nelsoni</name>
    <dbReference type="NCBI Taxonomy" id="6336"/>
    <lineage>
        <taxon>Eukaryota</taxon>
        <taxon>Metazoa</taxon>
        <taxon>Ecdysozoa</taxon>
        <taxon>Nematoda</taxon>
        <taxon>Enoplea</taxon>
        <taxon>Dorylaimia</taxon>
        <taxon>Trichinellida</taxon>
        <taxon>Trichinellidae</taxon>
        <taxon>Trichinella</taxon>
    </lineage>
</organism>
<dbReference type="OrthoDB" id="10380687at2759"/>
<keyword evidence="2" id="KW-1185">Reference proteome</keyword>
<evidence type="ECO:0000313" key="1">
    <source>
        <dbReference type="EMBL" id="KRX15089.1"/>
    </source>
</evidence>
<dbReference type="Proteomes" id="UP000054630">
    <property type="component" value="Unassembled WGS sequence"/>
</dbReference>
<comment type="caution">
    <text evidence="1">The sequence shown here is derived from an EMBL/GenBank/DDBJ whole genome shotgun (WGS) entry which is preliminary data.</text>
</comment>
<evidence type="ECO:0000313" key="2">
    <source>
        <dbReference type="Proteomes" id="UP000054630"/>
    </source>
</evidence>
<name>A0A0V0RKQ4_9BILA</name>
<reference evidence="1 2" key="1">
    <citation type="submission" date="2015-01" db="EMBL/GenBank/DDBJ databases">
        <title>Evolution of Trichinella species and genotypes.</title>
        <authorList>
            <person name="Korhonen P.K."/>
            <person name="Edoardo P."/>
            <person name="Giuseppe L.R."/>
            <person name="Gasser R.B."/>
        </authorList>
    </citation>
    <scope>NUCLEOTIDE SEQUENCE [LARGE SCALE GENOMIC DNA]</scope>
    <source>
        <strain evidence="1">ISS37</strain>
    </source>
</reference>
<proteinExistence type="predicted"/>
<gene>
    <name evidence="1" type="ORF">T07_9747</name>
</gene>